<dbReference type="InterPro" id="IPR011614">
    <property type="entry name" value="Catalase_core"/>
</dbReference>
<dbReference type="GO" id="GO:0005777">
    <property type="term" value="C:peroxisome"/>
    <property type="evidence" value="ECO:0007669"/>
    <property type="project" value="TreeGrafter"/>
</dbReference>
<dbReference type="Proteomes" id="UP000016924">
    <property type="component" value="Unassembled WGS sequence"/>
</dbReference>
<dbReference type="OrthoDB" id="2379805at2759"/>
<dbReference type="GO" id="GO:0004096">
    <property type="term" value="F:catalase activity"/>
    <property type="evidence" value="ECO:0007669"/>
    <property type="project" value="InterPro"/>
</dbReference>
<dbReference type="STRING" id="1168221.R7YGR9"/>
<dbReference type="PROSITE" id="PS51402">
    <property type="entry name" value="CATALASE_3"/>
    <property type="match status" value="1"/>
</dbReference>
<gene>
    <name evidence="2" type="ORF">W97_00076</name>
</gene>
<feature type="domain" description="Catalase core" evidence="1">
    <location>
        <begin position="1"/>
        <end position="336"/>
    </location>
</feature>
<dbReference type="RefSeq" id="XP_007776183.1">
    <property type="nucleotide sequence ID" value="XM_007777993.1"/>
</dbReference>
<keyword evidence="3" id="KW-1185">Reference proteome</keyword>
<dbReference type="Gene3D" id="1.20.1280.120">
    <property type="match status" value="1"/>
</dbReference>
<dbReference type="PANTHER" id="PTHR11465:SF62">
    <property type="entry name" value="CATALASE T"/>
    <property type="match status" value="1"/>
</dbReference>
<dbReference type="AlphaFoldDB" id="R7YGR9"/>
<dbReference type="HOGENOM" id="CLU_045961_0_0_1"/>
<evidence type="ECO:0000313" key="3">
    <source>
        <dbReference type="Proteomes" id="UP000016924"/>
    </source>
</evidence>
<evidence type="ECO:0000313" key="2">
    <source>
        <dbReference type="EMBL" id="EON60866.1"/>
    </source>
</evidence>
<dbReference type="InterPro" id="IPR018028">
    <property type="entry name" value="Catalase"/>
</dbReference>
<dbReference type="EMBL" id="JH767554">
    <property type="protein sequence ID" value="EON60866.1"/>
    <property type="molecule type" value="Genomic_DNA"/>
</dbReference>
<dbReference type="SMART" id="SM01060">
    <property type="entry name" value="Catalase"/>
    <property type="match status" value="1"/>
</dbReference>
<dbReference type="InterPro" id="IPR024168">
    <property type="entry name" value="Catalase_SrpA-type_pred"/>
</dbReference>
<dbReference type="PANTHER" id="PTHR11465">
    <property type="entry name" value="CATALASE"/>
    <property type="match status" value="1"/>
</dbReference>
<dbReference type="GO" id="GO:0042744">
    <property type="term" value="P:hydrogen peroxide catabolic process"/>
    <property type="evidence" value="ECO:0007669"/>
    <property type="project" value="TreeGrafter"/>
</dbReference>
<dbReference type="GO" id="GO:0005739">
    <property type="term" value="C:mitochondrion"/>
    <property type="evidence" value="ECO:0007669"/>
    <property type="project" value="TreeGrafter"/>
</dbReference>
<dbReference type="OMA" id="KINHTKG"/>
<dbReference type="PIRSF" id="PIRSF000296">
    <property type="entry name" value="SrpA"/>
    <property type="match status" value="1"/>
</dbReference>
<dbReference type="GO" id="GO:0020037">
    <property type="term" value="F:heme binding"/>
    <property type="evidence" value="ECO:0007669"/>
    <property type="project" value="InterPro"/>
</dbReference>
<protein>
    <submittedName>
        <fullName evidence="2">Catalase</fullName>
    </submittedName>
</protein>
<evidence type="ECO:0000259" key="1">
    <source>
        <dbReference type="SMART" id="SM01060"/>
    </source>
</evidence>
<dbReference type="CDD" id="cd08153">
    <property type="entry name" value="srpA_like"/>
    <property type="match status" value="1"/>
</dbReference>
<dbReference type="GO" id="GO:0042542">
    <property type="term" value="P:response to hydrogen peroxide"/>
    <property type="evidence" value="ECO:0007669"/>
    <property type="project" value="TreeGrafter"/>
</dbReference>
<reference evidence="3" key="1">
    <citation type="submission" date="2012-06" db="EMBL/GenBank/DDBJ databases">
        <title>The genome sequence of Coniosporium apollinis CBS 100218.</title>
        <authorList>
            <consortium name="The Broad Institute Genome Sequencing Platform"/>
            <person name="Cuomo C."/>
            <person name="Gorbushina A."/>
            <person name="Noack S."/>
            <person name="Walker B."/>
            <person name="Young S.K."/>
            <person name="Zeng Q."/>
            <person name="Gargeya S."/>
            <person name="Fitzgerald M."/>
            <person name="Haas B."/>
            <person name="Abouelleil A."/>
            <person name="Alvarado L."/>
            <person name="Arachchi H.M."/>
            <person name="Berlin A.M."/>
            <person name="Chapman S.B."/>
            <person name="Goldberg J."/>
            <person name="Griggs A."/>
            <person name="Gujja S."/>
            <person name="Hansen M."/>
            <person name="Howarth C."/>
            <person name="Imamovic A."/>
            <person name="Larimer J."/>
            <person name="McCowan C."/>
            <person name="Montmayeur A."/>
            <person name="Murphy C."/>
            <person name="Neiman D."/>
            <person name="Pearson M."/>
            <person name="Priest M."/>
            <person name="Roberts A."/>
            <person name="Saif S."/>
            <person name="Shea T."/>
            <person name="Sisk P."/>
            <person name="Sykes S."/>
            <person name="Wortman J."/>
            <person name="Nusbaum C."/>
            <person name="Birren B."/>
        </authorList>
    </citation>
    <scope>NUCLEOTIDE SEQUENCE [LARGE SCALE GENOMIC DNA]</scope>
    <source>
        <strain evidence="3">CBS 100218</strain>
    </source>
</reference>
<dbReference type="InterPro" id="IPR020835">
    <property type="entry name" value="Catalase_sf"/>
</dbReference>
<dbReference type="Pfam" id="PF00199">
    <property type="entry name" value="Catalase"/>
    <property type="match status" value="1"/>
</dbReference>
<dbReference type="GeneID" id="19897387"/>
<accession>R7YGR9</accession>
<dbReference type="eggNOG" id="KOG0047">
    <property type="taxonomic scope" value="Eukaryota"/>
</dbReference>
<dbReference type="SUPFAM" id="SSF56634">
    <property type="entry name" value="Heme-dependent catalase-like"/>
    <property type="match status" value="1"/>
</dbReference>
<organism evidence="2 3">
    <name type="scientific">Coniosporium apollinis (strain CBS 100218)</name>
    <name type="common">Rock-inhabiting black yeast</name>
    <dbReference type="NCBI Taxonomy" id="1168221"/>
    <lineage>
        <taxon>Eukaryota</taxon>
        <taxon>Fungi</taxon>
        <taxon>Dikarya</taxon>
        <taxon>Ascomycota</taxon>
        <taxon>Pezizomycotina</taxon>
        <taxon>Dothideomycetes</taxon>
        <taxon>Dothideomycetes incertae sedis</taxon>
        <taxon>Coniosporium</taxon>
    </lineage>
</organism>
<sequence>MPLPSDEELLKTSSDLVAQMQAIFGLHPGFRPAHARGALLTGSFTPSQQAAALSSAPHFSAASTPILARFSSSTGIPQIPDTDPNANPRGLAIRFNLPSTPDGHRVHTDIIAHTTPSFPTRTGAEFLEFLRAAAVSPPGAESPTAVEKFLGAHPDALAFVQTPKPSPVSFASAAYFGVNALRFVGGEGGKEIFFRYRIVPAEGEIATLGAEEVKEKADGYLFDELPAHLRDSGPIKFKLLAQIARPEEGDVVDDATKTWPDSRESVELGELTLDKLVGEDEGKEMQKNVIFDPIPRVQGIEPSEDPLLEMRAAVYLISGRQRRAAGAPKEVVEGLGH</sequence>
<name>R7YGR9_CONA1</name>
<dbReference type="Gene3D" id="2.40.180.10">
    <property type="entry name" value="Catalase core domain"/>
    <property type="match status" value="1"/>
</dbReference>
<proteinExistence type="predicted"/>